<gene>
    <name evidence="4" type="ORF">GXW78_19510</name>
</gene>
<reference evidence="5" key="1">
    <citation type="journal article" date="2021" name="Syst. Appl. Microbiol.">
        <title>Roseomonas hellenica sp. nov., isolated from roots of wild-growing Alkanna tinctoria.</title>
        <authorList>
            <person name="Rat A."/>
            <person name="Naranjo H.D."/>
            <person name="Lebbe L."/>
            <person name="Cnockaert M."/>
            <person name="Krigas N."/>
            <person name="Grigoriadou K."/>
            <person name="Maloupa E."/>
            <person name="Willems A."/>
        </authorList>
    </citation>
    <scope>NUCLEOTIDE SEQUENCE [LARGE SCALE GENOMIC DNA]</scope>
    <source>
        <strain evidence="5">LMG 31159</strain>
    </source>
</reference>
<dbReference type="SMART" id="SM00052">
    <property type="entry name" value="EAL"/>
    <property type="match status" value="1"/>
</dbReference>
<evidence type="ECO:0000256" key="1">
    <source>
        <dbReference type="SAM" id="MobiDB-lite"/>
    </source>
</evidence>
<dbReference type="PROSITE" id="PS50887">
    <property type="entry name" value="GGDEF"/>
    <property type="match status" value="1"/>
</dbReference>
<name>A0ABS5ELH0_9PROT</name>
<dbReference type="CDD" id="cd01948">
    <property type="entry name" value="EAL"/>
    <property type="match status" value="1"/>
</dbReference>
<dbReference type="InterPro" id="IPR052155">
    <property type="entry name" value="Biofilm_reg_signaling"/>
</dbReference>
<dbReference type="PROSITE" id="PS50883">
    <property type="entry name" value="EAL"/>
    <property type="match status" value="1"/>
</dbReference>
<dbReference type="Pfam" id="PF00990">
    <property type="entry name" value="GGDEF"/>
    <property type="match status" value="1"/>
</dbReference>
<dbReference type="PANTHER" id="PTHR44757">
    <property type="entry name" value="DIGUANYLATE CYCLASE DGCP"/>
    <property type="match status" value="1"/>
</dbReference>
<accession>A0ABS5ELH0</accession>
<organism evidence="4 5">
    <name type="scientific">Neoroseomonas terrae</name>
    <dbReference type="NCBI Taxonomy" id="424799"/>
    <lineage>
        <taxon>Bacteria</taxon>
        <taxon>Pseudomonadati</taxon>
        <taxon>Pseudomonadota</taxon>
        <taxon>Alphaproteobacteria</taxon>
        <taxon>Acetobacterales</taxon>
        <taxon>Acetobacteraceae</taxon>
        <taxon>Neoroseomonas</taxon>
    </lineage>
</organism>
<dbReference type="PANTHER" id="PTHR44757:SF2">
    <property type="entry name" value="BIOFILM ARCHITECTURE MAINTENANCE PROTEIN MBAA"/>
    <property type="match status" value="1"/>
</dbReference>
<evidence type="ECO:0000259" key="3">
    <source>
        <dbReference type="PROSITE" id="PS50887"/>
    </source>
</evidence>
<dbReference type="SUPFAM" id="SSF141868">
    <property type="entry name" value="EAL domain-like"/>
    <property type="match status" value="1"/>
</dbReference>
<dbReference type="InterPro" id="IPR029787">
    <property type="entry name" value="Nucleotide_cyclase"/>
</dbReference>
<dbReference type="RefSeq" id="WP_211870584.1">
    <property type="nucleotide sequence ID" value="NZ_JAAEDI010000022.1"/>
</dbReference>
<protein>
    <submittedName>
        <fullName evidence="4">Bifunctional diguanylate cyclase/phosphodiesterase</fullName>
    </submittedName>
</protein>
<dbReference type="Pfam" id="PF00563">
    <property type="entry name" value="EAL"/>
    <property type="match status" value="1"/>
</dbReference>
<evidence type="ECO:0000259" key="2">
    <source>
        <dbReference type="PROSITE" id="PS50883"/>
    </source>
</evidence>
<evidence type="ECO:0000313" key="4">
    <source>
        <dbReference type="EMBL" id="MBR0651865.1"/>
    </source>
</evidence>
<dbReference type="NCBIfam" id="TIGR00254">
    <property type="entry name" value="GGDEF"/>
    <property type="match status" value="1"/>
</dbReference>
<dbReference type="InterPro" id="IPR001633">
    <property type="entry name" value="EAL_dom"/>
</dbReference>
<feature type="domain" description="EAL" evidence="2">
    <location>
        <begin position="301"/>
        <end position="551"/>
    </location>
</feature>
<dbReference type="InterPro" id="IPR035919">
    <property type="entry name" value="EAL_sf"/>
</dbReference>
<sequence length="557" mass="58877">MDGMTDAEADRAPRTPSPVAGTDDGLLSFDADLHVGLVNGRAVALFGLSRAARQARGLHEMLEASPRLDRDAVAGLLAACLAATLPDGEEVADLLLPGAPGLRFAIRRASGGSWTVAVSEDRRLSADAAGFDALTGLADRAMFEARLGAALDRPPRRRSGSAVLLCAIEGVRAVNQVLGHAIGEDLLRAAARRLQAAVRDADLVARLAGEEFAILQSEVDAPDRAAVLGARLAELLARPYLVAGEVISVVPRIGIAIAPADGATGGELLRRAAMALSETSSEGQGGVRRFKPEMDRRWQETRALEAALRAAAAENRFELHYQPQVVLPEGRLTGFEALIRWRHPERGLLSPAAFLPVAERLGLMRRIGTWVLHEACRAAAAWPAPLCVAVNIAPAQLEDGGLPEEVAEALRRSGLPPGRLELEVTEGVLLANADAALRQLLELRQSGVRIAMDDFGTGHSSLTQLRAFRFDRLKIDRSFVQDLPAGEDATAIVRAVAGLGRSLGISVTAEGVETAEQLARLRAEGCDAAQGYLFGRPMPGAMVPEATARLLAPAASA</sequence>
<dbReference type="Gene3D" id="3.30.70.270">
    <property type="match status" value="1"/>
</dbReference>
<dbReference type="Proteomes" id="UP000698752">
    <property type="component" value="Unassembled WGS sequence"/>
</dbReference>
<dbReference type="InterPro" id="IPR043128">
    <property type="entry name" value="Rev_trsase/Diguanyl_cyclase"/>
</dbReference>
<dbReference type="EMBL" id="JAAEDI010000022">
    <property type="protein sequence ID" value="MBR0651865.1"/>
    <property type="molecule type" value="Genomic_DNA"/>
</dbReference>
<proteinExistence type="predicted"/>
<evidence type="ECO:0000313" key="5">
    <source>
        <dbReference type="Proteomes" id="UP000698752"/>
    </source>
</evidence>
<keyword evidence="5" id="KW-1185">Reference proteome</keyword>
<dbReference type="CDD" id="cd01949">
    <property type="entry name" value="GGDEF"/>
    <property type="match status" value="1"/>
</dbReference>
<dbReference type="SMART" id="SM00267">
    <property type="entry name" value="GGDEF"/>
    <property type="match status" value="1"/>
</dbReference>
<comment type="caution">
    <text evidence="4">The sequence shown here is derived from an EMBL/GenBank/DDBJ whole genome shotgun (WGS) entry which is preliminary data.</text>
</comment>
<dbReference type="InterPro" id="IPR000160">
    <property type="entry name" value="GGDEF_dom"/>
</dbReference>
<dbReference type="Gene3D" id="3.20.20.450">
    <property type="entry name" value="EAL domain"/>
    <property type="match status" value="1"/>
</dbReference>
<feature type="region of interest" description="Disordered" evidence="1">
    <location>
        <begin position="1"/>
        <end position="23"/>
    </location>
</feature>
<dbReference type="SUPFAM" id="SSF55073">
    <property type="entry name" value="Nucleotide cyclase"/>
    <property type="match status" value="1"/>
</dbReference>
<feature type="domain" description="GGDEF" evidence="3">
    <location>
        <begin position="159"/>
        <end position="292"/>
    </location>
</feature>